<dbReference type="EMBL" id="MU006288">
    <property type="protein sequence ID" value="KAF2856993.1"/>
    <property type="molecule type" value="Genomic_DNA"/>
</dbReference>
<evidence type="ECO:0000256" key="4">
    <source>
        <dbReference type="ARBA" id="ARBA00022728"/>
    </source>
</evidence>
<dbReference type="SMART" id="SM00543">
    <property type="entry name" value="MIF4G"/>
    <property type="match status" value="1"/>
</dbReference>
<feature type="domain" description="MI" evidence="10">
    <location>
        <begin position="429"/>
        <end position="545"/>
    </location>
</feature>
<dbReference type="FunFam" id="1.25.40.180:FF:000004">
    <property type="entry name" value="pre-mRNA-splicing factor CWC22 homolog"/>
    <property type="match status" value="1"/>
</dbReference>
<feature type="compositionally biased region" description="Low complexity" evidence="9">
    <location>
        <begin position="646"/>
        <end position="660"/>
    </location>
</feature>
<keyword evidence="4" id="KW-0747">Spliceosome</keyword>
<evidence type="ECO:0000256" key="9">
    <source>
        <dbReference type="SAM" id="MobiDB-lite"/>
    </source>
</evidence>
<dbReference type="InterPro" id="IPR003890">
    <property type="entry name" value="MIF4G-like_typ-3"/>
</dbReference>
<feature type="region of interest" description="Disordered" evidence="9">
    <location>
        <begin position="387"/>
        <end position="420"/>
    </location>
</feature>
<keyword evidence="6" id="KW-0539">Nucleus</keyword>
<accession>A0A6A7BNN8</accession>
<dbReference type="Pfam" id="PF02847">
    <property type="entry name" value="MA3"/>
    <property type="match status" value="1"/>
</dbReference>
<evidence type="ECO:0000256" key="5">
    <source>
        <dbReference type="ARBA" id="ARBA00023187"/>
    </source>
</evidence>
<sequence length="848" mass="96881">MMEVASAVRLPSPEPDLETADQPRKRDRSPFDGPSNGPPKRSRRDADREDDERGGRGRENGRQHDDEEGGPSRRPPPKPTTADLPADDSRMKLFQNAFSSSRKLPVDDSKTRAGGAYIPPARLREMQKQITDKKSAEFQRMAWEALKKSIQGLINKTNTANIKMIVPELFSENLVRGRGLFCRAIMKAQAASLPFTPIYGAMVAIVNTKLPQVGDLLTRRLIVQFRKSFRRNDKAVCLASTMFLSHLVNTQVVHEVLIAEILLLLLNKPSDDSVEIAVGIMKEVGAFLDDMNPAIANAIFDQMRNILHEADIDKRTQYMIEVLFEVRRTKYKDNPAVREDLDLVEEEDQITHRHTLEDDLKVEDGLNIFKLDTEYEEHEAEYQKIKAEILGEEEGSDDDGYTDASSEDEEDEEEKAMDIKDQTNADLVSLRRTIYLTIKSSGGFEECCHKLMRINLPHGLESELTTMIVECASQERTYEKFYGMIGERFCKINRMWTDLFEEGFAHYYETIHRFETNRLRIIAQFFAHLLASDGINWHVFQVIKLNEEDTTSSSRIFIKILFEELLASLGQKQVVERFKDPMLQESLTGVFPTDADDQSKTRFSINFFTAIGMGVLTENMREWLKSSAPKPKPLPEPESDSEDSRSVSSRSSYTSSSYSRSRSRTRSRSPVRKHRDDSRSRSRGRSYTRSPSPLRKRVRGRSESYSVSRSRSRSPAPRKLKARHSRSRSSSYSRSRSPTPTKRRARSLSDSVSRSPPPNRKVRKVRSPSRSVSRSRSRSPAPTRRRRYTSSVSRSCSLAPRRRRGSSTPPPSREAKGKGRAKERSVSPESRGRRYDSESRSPPPRRRD</sequence>
<feature type="compositionally biased region" description="Basic residues" evidence="9">
    <location>
        <begin position="760"/>
        <end position="788"/>
    </location>
</feature>
<dbReference type="Gene3D" id="1.25.40.180">
    <property type="match status" value="1"/>
</dbReference>
<protein>
    <recommendedName>
        <fullName evidence="7">Pre-mRNA-splicing factor CWC22</fullName>
    </recommendedName>
    <alternativeName>
        <fullName evidence="8">Pre-mRNA-splicing factor cwc22</fullName>
    </alternativeName>
</protein>
<evidence type="ECO:0000259" key="10">
    <source>
        <dbReference type="PROSITE" id="PS51366"/>
    </source>
</evidence>
<reference evidence="11" key="1">
    <citation type="submission" date="2020-01" db="EMBL/GenBank/DDBJ databases">
        <authorList>
            <consortium name="DOE Joint Genome Institute"/>
            <person name="Haridas S."/>
            <person name="Albert R."/>
            <person name="Binder M."/>
            <person name="Bloem J."/>
            <person name="Labutti K."/>
            <person name="Salamov A."/>
            <person name="Andreopoulos B."/>
            <person name="Baker S.E."/>
            <person name="Barry K."/>
            <person name="Bills G."/>
            <person name="Bluhm B.H."/>
            <person name="Cannon C."/>
            <person name="Castanera R."/>
            <person name="Culley D.E."/>
            <person name="Daum C."/>
            <person name="Ezra D."/>
            <person name="Gonzalez J.B."/>
            <person name="Henrissat B."/>
            <person name="Kuo A."/>
            <person name="Liang C."/>
            <person name="Lipzen A."/>
            <person name="Lutzoni F."/>
            <person name="Magnuson J."/>
            <person name="Mondo S."/>
            <person name="Nolan M."/>
            <person name="Ohm R."/>
            <person name="Pangilinan J."/>
            <person name="Park H.-J."/>
            <person name="Ramirez L."/>
            <person name="Alfaro M."/>
            <person name="Sun H."/>
            <person name="Tritt A."/>
            <person name="Yoshinaga Y."/>
            <person name="Zwiers L.-H."/>
            <person name="Turgeon B.G."/>
            <person name="Goodwin S.B."/>
            <person name="Spatafora J.W."/>
            <person name="Crous P.W."/>
            <person name="Grigoriev I.V."/>
        </authorList>
    </citation>
    <scope>NUCLEOTIDE SEQUENCE</scope>
    <source>
        <strain evidence="11">IPT5</strain>
    </source>
</reference>
<proteinExistence type="inferred from homology"/>
<feature type="compositionally biased region" description="Basic and acidic residues" evidence="9">
    <location>
        <begin position="21"/>
        <end position="30"/>
    </location>
</feature>
<evidence type="ECO:0000256" key="2">
    <source>
        <dbReference type="ARBA" id="ARBA00006856"/>
    </source>
</evidence>
<dbReference type="SUPFAM" id="SSF48371">
    <property type="entry name" value="ARM repeat"/>
    <property type="match status" value="1"/>
</dbReference>
<feature type="region of interest" description="Disordered" evidence="9">
    <location>
        <begin position="626"/>
        <end position="848"/>
    </location>
</feature>
<dbReference type="AlphaFoldDB" id="A0A6A7BNN8"/>
<feature type="compositionally biased region" description="Basic and acidic residues" evidence="9">
    <location>
        <begin position="44"/>
        <end position="65"/>
    </location>
</feature>
<comment type="similarity">
    <text evidence="2">Belongs to the CWC22 family.</text>
</comment>
<dbReference type="InterPro" id="IPR050781">
    <property type="entry name" value="CWC22_splicing_factor"/>
</dbReference>
<organism evidence="11 12">
    <name type="scientific">Plenodomus tracheiphilus IPT5</name>
    <dbReference type="NCBI Taxonomy" id="1408161"/>
    <lineage>
        <taxon>Eukaryota</taxon>
        <taxon>Fungi</taxon>
        <taxon>Dikarya</taxon>
        <taxon>Ascomycota</taxon>
        <taxon>Pezizomycotina</taxon>
        <taxon>Dothideomycetes</taxon>
        <taxon>Pleosporomycetidae</taxon>
        <taxon>Pleosporales</taxon>
        <taxon>Pleosporineae</taxon>
        <taxon>Leptosphaeriaceae</taxon>
        <taxon>Plenodomus</taxon>
    </lineage>
</organism>
<name>A0A6A7BNN8_9PLEO</name>
<dbReference type="Proteomes" id="UP000799423">
    <property type="component" value="Unassembled WGS sequence"/>
</dbReference>
<evidence type="ECO:0000256" key="7">
    <source>
        <dbReference type="ARBA" id="ARBA00040804"/>
    </source>
</evidence>
<feature type="compositionally biased region" description="Acidic residues" evidence="9">
    <location>
        <begin position="390"/>
        <end position="415"/>
    </location>
</feature>
<keyword evidence="12" id="KW-1185">Reference proteome</keyword>
<keyword evidence="5" id="KW-0508">mRNA splicing</keyword>
<dbReference type="SMART" id="SM00544">
    <property type="entry name" value="MA3"/>
    <property type="match status" value="1"/>
</dbReference>
<dbReference type="InterPro" id="IPR016024">
    <property type="entry name" value="ARM-type_fold"/>
</dbReference>
<feature type="region of interest" description="Disordered" evidence="9">
    <location>
        <begin position="1"/>
        <end position="88"/>
    </location>
</feature>
<evidence type="ECO:0000313" key="11">
    <source>
        <dbReference type="EMBL" id="KAF2856993.1"/>
    </source>
</evidence>
<evidence type="ECO:0000256" key="1">
    <source>
        <dbReference type="ARBA" id="ARBA00004123"/>
    </source>
</evidence>
<evidence type="ECO:0000313" key="12">
    <source>
        <dbReference type="Proteomes" id="UP000799423"/>
    </source>
</evidence>
<dbReference type="Pfam" id="PF02854">
    <property type="entry name" value="MIF4G"/>
    <property type="match status" value="1"/>
</dbReference>
<dbReference type="GO" id="GO:0071013">
    <property type="term" value="C:catalytic step 2 spliceosome"/>
    <property type="evidence" value="ECO:0007669"/>
    <property type="project" value="TreeGrafter"/>
</dbReference>
<dbReference type="GO" id="GO:0003723">
    <property type="term" value="F:RNA binding"/>
    <property type="evidence" value="ECO:0007669"/>
    <property type="project" value="InterPro"/>
</dbReference>
<dbReference type="PANTHER" id="PTHR18034:SF3">
    <property type="entry name" value="PRE-MRNA-SPLICING FACTOR CWC22 HOMOLOG"/>
    <property type="match status" value="1"/>
</dbReference>
<feature type="compositionally biased region" description="Basic residues" evidence="9">
    <location>
        <begin position="710"/>
        <end position="727"/>
    </location>
</feature>
<dbReference type="PROSITE" id="PS51366">
    <property type="entry name" value="MI"/>
    <property type="match status" value="1"/>
</dbReference>
<dbReference type="PANTHER" id="PTHR18034">
    <property type="entry name" value="CELL CYCLE CONTROL PROTEIN CWF22-RELATED"/>
    <property type="match status" value="1"/>
</dbReference>
<evidence type="ECO:0000256" key="8">
    <source>
        <dbReference type="ARBA" id="ARBA00069506"/>
    </source>
</evidence>
<keyword evidence="3" id="KW-0507">mRNA processing</keyword>
<gene>
    <name evidence="11" type="ORF">T440DRAFT_463197</name>
</gene>
<comment type="subcellular location">
    <subcellularLocation>
        <location evidence="1">Nucleus</location>
    </subcellularLocation>
</comment>
<feature type="compositionally biased region" description="Basic and acidic residues" evidence="9">
    <location>
        <begin position="813"/>
        <end position="839"/>
    </location>
</feature>
<evidence type="ECO:0000256" key="6">
    <source>
        <dbReference type="ARBA" id="ARBA00023242"/>
    </source>
</evidence>
<dbReference type="GO" id="GO:0000398">
    <property type="term" value="P:mRNA splicing, via spliceosome"/>
    <property type="evidence" value="ECO:0007669"/>
    <property type="project" value="TreeGrafter"/>
</dbReference>
<feature type="compositionally biased region" description="Basic residues" evidence="9">
    <location>
        <begin position="661"/>
        <end position="673"/>
    </location>
</feature>
<feature type="compositionally biased region" description="Low complexity" evidence="9">
    <location>
        <begin position="728"/>
        <end position="740"/>
    </location>
</feature>
<evidence type="ECO:0000256" key="3">
    <source>
        <dbReference type="ARBA" id="ARBA00022664"/>
    </source>
</evidence>
<dbReference type="InterPro" id="IPR003891">
    <property type="entry name" value="Initiation_fac_eIF4g_MI"/>
</dbReference>
<dbReference type="OrthoDB" id="3938623at2759"/>